<dbReference type="InterPro" id="IPR016181">
    <property type="entry name" value="Acyl_CoA_acyltransferase"/>
</dbReference>
<dbReference type="Proteomes" id="UP000824193">
    <property type="component" value="Unassembled WGS sequence"/>
</dbReference>
<dbReference type="SUPFAM" id="SSF53335">
    <property type="entry name" value="S-adenosyl-L-methionine-dependent methyltransferases"/>
    <property type="match status" value="1"/>
</dbReference>
<dbReference type="EMBL" id="DXFW01000004">
    <property type="protein sequence ID" value="HIX04783.1"/>
    <property type="molecule type" value="Genomic_DNA"/>
</dbReference>
<dbReference type="PROSITE" id="PS51186">
    <property type="entry name" value="GNAT"/>
    <property type="match status" value="1"/>
</dbReference>
<dbReference type="Gene3D" id="3.40.50.150">
    <property type="entry name" value="Vaccinia Virus protein VP39"/>
    <property type="match status" value="1"/>
</dbReference>
<dbReference type="Gene3D" id="3.40.630.30">
    <property type="match status" value="1"/>
</dbReference>
<gene>
    <name evidence="2" type="ORF">H9865_01540</name>
</gene>
<dbReference type="EC" id="2.3.1.-" evidence="2"/>
<evidence type="ECO:0000313" key="2">
    <source>
        <dbReference type="EMBL" id="HIX04783.1"/>
    </source>
</evidence>
<dbReference type="InterPro" id="IPR029063">
    <property type="entry name" value="SAM-dependent_MTases_sf"/>
</dbReference>
<dbReference type="PANTHER" id="PTHR35276">
    <property type="entry name" value="S-ADENOSYL-L-METHIONINE-DEPENDENT METHYLTRANSFERASES SUPERFAMILY PROTEIN"/>
    <property type="match status" value="1"/>
</dbReference>
<dbReference type="AlphaFoldDB" id="A0A9D1V291"/>
<dbReference type="CDD" id="cd04301">
    <property type="entry name" value="NAT_SF"/>
    <property type="match status" value="1"/>
</dbReference>
<dbReference type="Pfam" id="PF13508">
    <property type="entry name" value="Acetyltransf_7"/>
    <property type="match status" value="1"/>
</dbReference>
<evidence type="ECO:0000259" key="1">
    <source>
        <dbReference type="PROSITE" id="PS51186"/>
    </source>
</evidence>
<reference evidence="2" key="1">
    <citation type="journal article" date="2021" name="PeerJ">
        <title>Extensive microbial diversity within the chicken gut microbiome revealed by metagenomics and culture.</title>
        <authorList>
            <person name="Gilroy R."/>
            <person name="Ravi A."/>
            <person name="Getino M."/>
            <person name="Pursley I."/>
            <person name="Horton D.L."/>
            <person name="Alikhan N.F."/>
            <person name="Baker D."/>
            <person name="Gharbi K."/>
            <person name="Hall N."/>
            <person name="Watson M."/>
            <person name="Adriaenssens E.M."/>
            <person name="Foster-Nyarko E."/>
            <person name="Jarju S."/>
            <person name="Secka A."/>
            <person name="Antonio M."/>
            <person name="Oren A."/>
            <person name="Chaudhuri R.R."/>
            <person name="La Ragione R."/>
            <person name="Hildebrand F."/>
            <person name="Pallen M.J."/>
        </authorList>
    </citation>
    <scope>NUCLEOTIDE SEQUENCE</scope>
    <source>
        <strain evidence="2">2239</strain>
    </source>
</reference>
<dbReference type="InterPro" id="IPR010719">
    <property type="entry name" value="MnmM_MeTrfase"/>
</dbReference>
<proteinExistence type="predicted"/>
<accession>A0A9D1V291</accession>
<dbReference type="Pfam" id="PF06962">
    <property type="entry name" value="rRNA_methylase"/>
    <property type="match status" value="1"/>
</dbReference>
<dbReference type="GO" id="GO:0016747">
    <property type="term" value="F:acyltransferase activity, transferring groups other than amino-acyl groups"/>
    <property type="evidence" value="ECO:0007669"/>
    <property type="project" value="InterPro"/>
</dbReference>
<dbReference type="InterPro" id="IPR000182">
    <property type="entry name" value="GNAT_dom"/>
</dbReference>
<dbReference type="SUPFAM" id="SSF55729">
    <property type="entry name" value="Acyl-CoA N-acyltransferases (Nat)"/>
    <property type="match status" value="1"/>
</dbReference>
<protein>
    <submittedName>
        <fullName evidence="2">GNAT family N-acetyltransferase</fullName>
        <ecNumber evidence="2">2.3.1.-</ecNumber>
    </submittedName>
</protein>
<organism evidence="2 3">
    <name type="scientific">Candidatus Allofournierella pullicola</name>
    <dbReference type="NCBI Taxonomy" id="2838596"/>
    <lineage>
        <taxon>Bacteria</taxon>
        <taxon>Bacillati</taxon>
        <taxon>Bacillota</taxon>
        <taxon>Clostridia</taxon>
        <taxon>Eubacteriales</taxon>
        <taxon>Oscillospiraceae</taxon>
        <taxon>Allofournierella</taxon>
    </lineage>
</organism>
<name>A0A9D1V291_9FIRM</name>
<evidence type="ECO:0000313" key="3">
    <source>
        <dbReference type="Proteomes" id="UP000824193"/>
    </source>
</evidence>
<comment type="caution">
    <text evidence="2">The sequence shown here is derived from an EMBL/GenBank/DDBJ whole genome shotgun (WGS) entry which is preliminary data.</text>
</comment>
<dbReference type="CDD" id="cd02440">
    <property type="entry name" value="AdoMet_MTases"/>
    <property type="match status" value="1"/>
</dbReference>
<keyword evidence="2" id="KW-0012">Acyltransferase</keyword>
<keyword evidence="2" id="KW-0808">Transferase</keyword>
<reference evidence="2" key="2">
    <citation type="submission" date="2021-04" db="EMBL/GenBank/DDBJ databases">
        <authorList>
            <person name="Gilroy R."/>
        </authorList>
    </citation>
    <scope>NUCLEOTIDE SEQUENCE</scope>
    <source>
        <strain evidence="2">2239</strain>
    </source>
</reference>
<sequence>MHIDEQREGDCLSLVLYKEQAAVGVCRLLLAPGRTRLEELFIHKDWRSRGYGSYLLKQALHATGGFGTSSLHTAPPPESEAAAALLKKFGFAPAGDIWLRRRAPDPSAVGLTHEFLASRLPAGGFFIDATCGNGNDTAFLCRLAGPSGKVLALDVQQQAVEATRARLEKEGFGAMARVVQADHARLAQFAQPASADCVVFNFGYLPGADHALFTTPASSLPALNAALDILKPGGILAACLYSGGPNGDGEKRAVEEFFAGLPLTKYTVLACRFANWAPTAPLPCFVLKK</sequence>
<dbReference type="PANTHER" id="PTHR35276:SF1">
    <property type="entry name" value="TRNA (MNM(5)S(2)U34)-METHYLTRANSFERASE, CHLOROPLASTIC"/>
    <property type="match status" value="1"/>
</dbReference>
<feature type="domain" description="N-acetyltransferase" evidence="1">
    <location>
        <begin position="1"/>
        <end position="116"/>
    </location>
</feature>